<name>A0ABV3RPI7_9RHOB</name>
<evidence type="ECO:0000256" key="1">
    <source>
        <dbReference type="ARBA" id="ARBA00022450"/>
    </source>
</evidence>
<dbReference type="PROSITE" id="PS50075">
    <property type="entry name" value="CARRIER"/>
    <property type="match status" value="1"/>
</dbReference>
<dbReference type="InterPro" id="IPR006162">
    <property type="entry name" value="Ppantetheine_attach_site"/>
</dbReference>
<proteinExistence type="predicted"/>
<organism evidence="4 5">
    <name type="scientific">Sulfitobacter sediminis</name>
    <dbReference type="NCBI Taxonomy" id="3234186"/>
    <lineage>
        <taxon>Bacteria</taxon>
        <taxon>Pseudomonadati</taxon>
        <taxon>Pseudomonadota</taxon>
        <taxon>Alphaproteobacteria</taxon>
        <taxon>Rhodobacterales</taxon>
        <taxon>Roseobacteraceae</taxon>
        <taxon>Sulfitobacter</taxon>
    </lineage>
</organism>
<dbReference type="InterPro" id="IPR036736">
    <property type="entry name" value="ACP-like_sf"/>
</dbReference>
<comment type="caution">
    <text evidence="4">The sequence shown here is derived from an EMBL/GenBank/DDBJ whole genome shotgun (WGS) entry which is preliminary data.</text>
</comment>
<feature type="domain" description="Carrier" evidence="3">
    <location>
        <begin position="1"/>
        <end position="80"/>
    </location>
</feature>
<keyword evidence="2" id="KW-0597">Phosphoprotein</keyword>
<dbReference type="PROSITE" id="PS00012">
    <property type="entry name" value="PHOSPHOPANTETHEINE"/>
    <property type="match status" value="1"/>
</dbReference>
<protein>
    <submittedName>
        <fullName evidence="4">Acyl carrier protein</fullName>
    </submittedName>
</protein>
<keyword evidence="1" id="KW-0596">Phosphopantetheine</keyword>
<evidence type="ECO:0000259" key="3">
    <source>
        <dbReference type="PROSITE" id="PS50075"/>
    </source>
</evidence>
<dbReference type="SUPFAM" id="SSF47336">
    <property type="entry name" value="ACP-like"/>
    <property type="match status" value="1"/>
</dbReference>
<reference evidence="4 5" key="1">
    <citation type="submission" date="2024-07" db="EMBL/GenBank/DDBJ databases">
        <title>Marimonas sp.nov., isolated from tidal-flat sediment.</title>
        <authorList>
            <person name="Jayan J.N."/>
            <person name="Lee S.S."/>
        </authorList>
    </citation>
    <scope>NUCLEOTIDE SEQUENCE [LARGE SCALE GENOMIC DNA]</scope>
    <source>
        <strain evidence="4 5">MJW-29</strain>
    </source>
</reference>
<dbReference type="EMBL" id="JBFNXX010000011">
    <property type="protein sequence ID" value="MEW9920903.1"/>
    <property type="molecule type" value="Genomic_DNA"/>
</dbReference>
<dbReference type="Gene3D" id="1.10.1200.10">
    <property type="entry name" value="ACP-like"/>
    <property type="match status" value="1"/>
</dbReference>
<keyword evidence="5" id="KW-1185">Reference proteome</keyword>
<dbReference type="Pfam" id="PF00550">
    <property type="entry name" value="PP-binding"/>
    <property type="match status" value="1"/>
</dbReference>
<dbReference type="InterPro" id="IPR009081">
    <property type="entry name" value="PP-bd_ACP"/>
</dbReference>
<gene>
    <name evidence="4" type="ORF">AB2B41_14910</name>
</gene>
<evidence type="ECO:0000313" key="5">
    <source>
        <dbReference type="Proteomes" id="UP001556098"/>
    </source>
</evidence>
<evidence type="ECO:0000256" key="2">
    <source>
        <dbReference type="ARBA" id="ARBA00022553"/>
    </source>
</evidence>
<sequence>MTPDEIRTVFIEELTNVAPDIAAEDVRESDHIQEDLGLDSMDILNLVTALHRRLGVDIPEPDYPQIATLAQAVDYIGSKLE</sequence>
<dbReference type="Proteomes" id="UP001556098">
    <property type="component" value="Unassembled WGS sequence"/>
</dbReference>
<evidence type="ECO:0000313" key="4">
    <source>
        <dbReference type="EMBL" id="MEW9920903.1"/>
    </source>
</evidence>
<accession>A0ABV3RPI7</accession>
<dbReference type="RefSeq" id="WP_367878606.1">
    <property type="nucleotide sequence ID" value="NZ_JBFNXX010000011.1"/>
</dbReference>